<evidence type="ECO:0000313" key="4">
    <source>
        <dbReference type="Proteomes" id="UP000799437"/>
    </source>
</evidence>
<dbReference type="EMBL" id="ML996585">
    <property type="protein sequence ID" value="KAF2753182.1"/>
    <property type="molecule type" value="Genomic_DNA"/>
</dbReference>
<accession>A0A6A6VSJ0</accession>
<dbReference type="EMBL" id="ML996592">
    <property type="protein sequence ID" value="KAF2752839.1"/>
    <property type="molecule type" value="Genomic_DNA"/>
</dbReference>
<organism evidence="2 4">
    <name type="scientific">Pseudovirgaria hyperparasitica</name>
    <dbReference type="NCBI Taxonomy" id="470096"/>
    <lineage>
        <taxon>Eukaryota</taxon>
        <taxon>Fungi</taxon>
        <taxon>Dikarya</taxon>
        <taxon>Ascomycota</taxon>
        <taxon>Pezizomycotina</taxon>
        <taxon>Dothideomycetes</taxon>
        <taxon>Dothideomycetes incertae sedis</taxon>
        <taxon>Acrospermales</taxon>
        <taxon>Acrospermaceae</taxon>
        <taxon>Pseudovirgaria</taxon>
    </lineage>
</organism>
<gene>
    <name evidence="3" type="ORF">EJ05DRAFT_222375</name>
    <name evidence="2" type="ORF">EJ05DRAFT_237668</name>
</gene>
<keyword evidence="4" id="KW-1185">Reference proteome</keyword>
<dbReference type="AlphaFoldDB" id="A0A6A6VSJ0"/>
<feature type="region of interest" description="Disordered" evidence="1">
    <location>
        <begin position="1"/>
        <end position="40"/>
    </location>
</feature>
<name>A0A6A6VSJ0_9PEZI</name>
<dbReference type="RefSeq" id="XP_033595633.1">
    <property type="nucleotide sequence ID" value="XM_033739913.1"/>
</dbReference>
<proteinExistence type="predicted"/>
<evidence type="ECO:0000313" key="3">
    <source>
        <dbReference type="EMBL" id="KAF2753182.1"/>
    </source>
</evidence>
<protein>
    <submittedName>
        <fullName evidence="2">Uncharacterized protein</fullName>
    </submittedName>
</protein>
<dbReference type="GeneID" id="54480967"/>
<evidence type="ECO:0000313" key="2">
    <source>
        <dbReference type="EMBL" id="KAF2752839.1"/>
    </source>
</evidence>
<evidence type="ECO:0000256" key="1">
    <source>
        <dbReference type="SAM" id="MobiDB-lite"/>
    </source>
</evidence>
<feature type="compositionally biased region" description="Basic and acidic residues" evidence="1">
    <location>
        <begin position="1"/>
        <end position="19"/>
    </location>
</feature>
<dbReference type="Proteomes" id="UP000799437">
    <property type="component" value="Unassembled WGS sequence"/>
</dbReference>
<reference evidence="2" key="1">
    <citation type="journal article" date="2020" name="Stud. Mycol.">
        <title>101 Dothideomycetes genomes: a test case for predicting lifestyles and emergence of pathogens.</title>
        <authorList>
            <person name="Haridas S."/>
            <person name="Albert R."/>
            <person name="Binder M."/>
            <person name="Bloem J."/>
            <person name="Labutti K."/>
            <person name="Salamov A."/>
            <person name="Andreopoulos B."/>
            <person name="Baker S."/>
            <person name="Barry K."/>
            <person name="Bills G."/>
            <person name="Bluhm B."/>
            <person name="Cannon C."/>
            <person name="Castanera R."/>
            <person name="Culley D."/>
            <person name="Daum C."/>
            <person name="Ezra D."/>
            <person name="Gonzalez J."/>
            <person name="Henrissat B."/>
            <person name="Kuo A."/>
            <person name="Liang C."/>
            <person name="Lipzen A."/>
            <person name="Lutzoni F."/>
            <person name="Magnuson J."/>
            <person name="Mondo S."/>
            <person name="Nolan M."/>
            <person name="Ohm R."/>
            <person name="Pangilinan J."/>
            <person name="Park H.-J."/>
            <person name="Ramirez L."/>
            <person name="Alfaro M."/>
            <person name="Sun H."/>
            <person name="Tritt A."/>
            <person name="Yoshinaga Y."/>
            <person name="Zwiers L.-H."/>
            <person name="Turgeon B."/>
            <person name="Goodwin S."/>
            <person name="Spatafora J."/>
            <person name="Crous P."/>
            <person name="Grigoriev I."/>
        </authorList>
    </citation>
    <scope>NUCLEOTIDE SEQUENCE</scope>
    <source>
        <strain evidence="2">CBS 121739</strain>
    </source>
</reference>
<sequence length="65" mass="7317">MPGREDLSNSRRVPDHLIDPSRPTSPYRERQDQLSQHPPVASPTTIYIGLSRLCNIAVLLIVLLI</sequence>